<feature type="compositionally biased region" description="Basic and acidic residues" evidence="5">
    <location>
        <begin position="551"/>
        <end position="593"/>
    </location>
</feature>
<feature type="compositionally biased region" description="Low complexity" evidence="5">
    <location>
        <begin position="648"/>
        <end position="657"/>
    </location>
</feature>
<feature type="region of interest" description="Disordered" evidence="5">
    <location>
        <begin position="705"/>
        <end position="740"/>
    </location>
</feature>
<keyword evidence="2" id="KW-0813">Transport</keyword>
<dbReference type="PROSITE" id="PS50176">
    <property type="entry name" value="ARM_REPEAT"/>
    <property type="match status" value="1"/>
</dbReference>
<dbReference type="SUPFAM" id="SSF57903">
    <property type="entry name" value="FYVE/PHD zinc finger"/>
    <property type="match status" value="1"/>
</dbReference>
<evidence type="ECO:0000256" key="4">
    <source>
        <dbReference type="PROSITE-ProRule" id="PRU00259"/>
    </source>
</evidence>
<dbReference type="Gene3D" id="1.25.10.10">
    <property type="entry name" value="Leucine-rich Repeat Variant"/>
    <property type="match status" value="1"/>
</dbReference>
<evidence type="ECO:0000256" key="2">
    <source>
        <dbReference type="ARBA" id="ARBA00022448"/>
    </source>
</evidence>
<accession>A0ABP0LPI8</accession>
<dbReference type="PANTHER" id="PTHR23316">
    <property type="entry name" value="IMPORTIN ALPHA"/>
    <property type="match status" value="1"/>
</dbReference>
<dbReference type="InterPro" id="IPR000225">
    <property type="entry name" value="Armadillo"/>
</dbReference>
<dbReference type="InterPro" id="IPR016024">
    <property type="entry name" value="ARM-type_fold"/>
</dbReference>
<reference evidence="6 7" key="1">
    <citation type="submission" date="2024-02" db="EMBL/GenBank/DDBJ databases">
        <authorList>
            <person name="Chen Y."/>
            <person name="Shah S."/>
            <person name="Dougan E. K."/>
            <person name="Thang M."/>
            <person name="Chan C."/>
        </authorList>
    </citation>
    <scope>NUCLEOTIDE SEQUENCE [LARGE SCALE GENOMIC DNA]</scope>
</reference>
<name>A0ABP0LPI8_9DINO</name>
<evidence type="ECO:0000256" key="1">
    <source>
        <dbReference type="ARBA" id="ARBA00010394"/>
    </source>
</evidence>
<feature type="compositionally biased region" description="Low complexity" evidence="5">
    <location>
        <begin position="730"/>
        <end position="740"/>
    </location>
</feature>
<feature type="region of interest" description="Disordered" evidence="5">
    <location>
        <begin position="22"/>
        <end position="42"/>
    </location>
</feature>
<dbReference type="InterPro" id="IPR011989">
    <property type="entry name" value="ARM-like"/>
</dbReference>
<dbReference type="SMART" id="SM00185">
    <property type="entry name" value="ARM"/>
    <property type="match status" value="8"/>
</dbReference>
<evidence type="ECO:0000313" key="7">
    <source>
        <dbReference type="Proteomes" id="UP001642464"/>
    </source>
</evidence>
<sequence>MGATKAEQLLLEQMLMGTGSSNGISQNQAAGQKLRPGKVSTGAVSAKKKKSFESLKTAITDLESMLRSDSSDVQLEATKNFRQLLSVERDTLVQDVLDRDIVPQLLNFLRNKDNPALQVEALWALTNIAAGTTEHTHLLIKNNAVPTLVSLLDSTHQEVLQQAVWVLGNIAGDGTAARDKVLGAGVLEPLLNCMQDLSKVGLLRIATWTLSNLCDGQPRPVFKVHAVLQTMRHVLQVEDTEVLSHACWALSHLCDGASPHIQAVVEADVCPRLVALLHSKSWRVVKPALRTVGNIVCAEDEQDYTQQIIECGAVPCLRELITHSVREIQKEACWTLSNIAAGTVPQIQCVLDSGSIPTLVKLASKDSNTDPDVKIEACWVLLNATSCGSDSQIEALVAEGCVSVLCSLLNDNSMVMMALEGLEKILQVGQGIGERGPEPLTNPHASLLDTEKIEALQSHRTSAIAKRATRMWDNFFVICAICKKAYSRLSSATNFCTECKCNVCTNCDCTVFHLSYQDKLWQELAEGEAKNERGKQQSKKSKRKKNKKNRNKDTQKQKDKQKAASEAKPAKPAEAEDESNKTKSSDNDAKTNDQAKQPDQVQDQAQDQAQDQDQAQAQDPKHDATQDPQGQAPTPPAEEKGQAVTTQAKAAGAAPAAPDKDPSPAPATTEDKDILTAHNDVYVDFLSNTGSILDLWKMINESEGAEGLDNDAASASDRDRTDEETELPVAAPASSTSAAK</sequence>
<evidence type="ECO:0000256" key="5">
    <source>
        <dbReference type="SAM" id="MobiDB-lite"/>
    </source>
</evidence>
<keyword evidence="7" id="KW-1185">Reference proteome</keyword>
<evidence type="ECO:0000313" key="6">
    <source>
        <dbReference type="EMBL" id="CAK9040593.1"/>
    </source>
</evidence>
<dbReference type="InterPro" id="IPR011011">
    <property type="entry name" value="Znf_FYVE_PHD"/>
</dbReference>
<gene>
    <name evidence="6" type="ORF">SCF082_LOCUS23572</name>
</gene>
<comment type="similarity">
    <text evidence="1">Belongs to the importin alpha family.</text>
</comment>
<proteinExistence type="inferred from homology"/>
<comment type="caution">
    <text evidence="6">The sequence shown here is derived from an EMBL/GenBank/DDBJ whole genome shotgun (WGS) entry which is preliminary data.</text>
</comment>
<keyword evidence="3" id="KW-0653">Protein transport</keyword>
<feature type="region of interest" description="Disordered" evidence="5">
    <location>
        <begin position="527"/>
        <end position="672"/>
    </location>
</feature>
<dbReference type="Pfam" id="PF00514">
    <property type="entry name" value="Arm"/>
    <property type="match status" value="7"/>
</dbReference>
<feature type="repeat" description="ARM" evidence="4">
    <location>
        <begin position="143"/>
        <end position="171"/>
    </location>
</feature>
<organism evidence="6 7">
    <name type="scientific">Durusdinium trenchii</name>
    <dbReference type="NCBI Taxonomy" id="1381693"/>
    <lineage>
        <taxon>Eukaryota</taxon>
        <taxon>Sar</taxon>
        <taxon>Alveolata</taxon>
        <taxon>Dinophyceae</taxon>
        <taxon>Suessiales</taxon>
        <taxon>Symbiodiniaceae</taxon>
        <taxon>Durusdinium</taxon>
    </lineage>
</organism>
<protein>
    <submittedName>
        <fullName evidence="6">Importin subunit alpha-1 (IMPa-1) (Karyopherin subunit alpha-1) (KAP-alpha-1)</fullName>
    </submittedName>
</protein>
<dbReference type="Proteomes" id="UP001642464">
    <property type="component" value="Unassembled WGS sequence"/>
</dbReference>
<evidence type="ECO:0000256" key="3">
    <source>
        <dbReference type="ARBA" id="ARBA00022927"/>
    </source>
</evidence>
<feature type="compositionally biased region" description="Basic residues" evidence="5">
    <location>
        <begin position="536"/>
        <end position="550"/>
    </location>
</feature>
<feature type="compositionally biased region" description="Low complexity" evidence="5">
    <location>
        <begin position="594"/>
        <end position="618"/>
    </location>
</feature>
<dbReference type="SUPFAM" id="SSF48371">
    <property type="entry name" value="ARM repeat"/>
    <property type="match status" value="1"/>
</dbReference>
<dbReference type="EMBL" id="CAXAMM010017192">
    <property type="protein sequence ID" value="CAK9040593.1"/>
    <property type="molecule type" value="Genomic_DNA"/>
</dbReference>